<dbReference type="EMBL" id="JBBPBM010000046">
    <property type="protein sequence ID" value="KAK8521711.1"/>
    <property type="molecule type" value="Genomic_DNA"/>
</dbReference>
<keyword evidence="3" id="KW-1185">Reference proteome</keyword>
<gene>
    <name evidence="2" type="ORF">V6N12_066299</name>
</gene>
<proteinExistence type="predicted"/>
<organism evidence="2 3">
    <name type="scientific">Hibiscus sabdariffa</name>
    <name type="common">roselle</name>
    <dbReference type="NCBI Taxonomy" id="183260"/>
    <lineage>
        <taxon>Eukaryota</taxon>
        <taxon>Viridiplantae</taxon>
        <taxon>Streptophyta</taxon>
        <taxon>Embryophyta</taxon>
        <taxon>Tracheophyta</taxon>
        <taxon>Spermatophyta</taxon>
        <taxon>Magnoliopsida</taxon>
        <taxon>eudicotyledons</taxon>
        <taxon>Gunneridae</taxon>
        <taxon>Pentapetalae</taxon>
        <taxon>rosids</taxon>
        <taxon>malvids</taxon>
        <taxon>Malvales</taxon>
        <taxon>Malvaceae</taxon>
        <taxon>Malvoideae</taxon>
        <taxon>Hibiscus</taxon>
    </lineage>
</organism>
<protein>
    <submittedName>
        <fullName evidence="2">Uncharacterized protein</fullName>
    </submittedName>
</protein>
<accession>A0ABR2CPP0</accession>
<comment type="caution">
    <text evidence="2">The sequence shown here is derived from an EMBL/GenBank/DDBJ whole genome shotgun (WGS) entry which is preliminary data.</text>
</comment>
<feature type="region of interest" description="Disordered" evidence="1">
    <location>
        <begin position="234"/>
        <end position="284"/>
    </location>
</feature>
<feature type="compositionally biased region" description="Acidic residues" evidence="1">
    <location>
        <begin position="250"/>
        <end position="267"/>
    </location>
</feature>
<name>A0ABR2CPP0_9ROSI</name>
<evidence type="ECO:0000313" key="3">
    <source>
        <dbReference type="Proteomes" id="UP001472677"/>
    </source>
</evidence>
<evidence type="ECO:0000256" key="1">
    <source>
        <dbReference type="SAM" id="MobiDB-lite"/>
    </source>
</evidence>
<sequence>MFAICDIADNIGVKCCLDVYWKFKVVAFTVNNVYQLKNASDVFNNLEFIHTNKNVHIYLVEKADKGVDENVSEGVSKAEEVGENENDTTDKKIDETIEHDVISNVEETNEIVGEELSESEAVGELENDTVEKDANEAAHGAETEKYTNEATVEKDAIPTDTTDVAIEKDNDTIEEDTNEAAHDVATTNDAHDATTSDVNDIYDAVRGEGVFEPRCEADWVEVEHIVEEDIYSNEVGGGNTVAGDAKPEMVEEGESEMNEEEEHEEDANSGFVDIDGDVGEDEVA</sequence>
<feature type="region of interest" description="Disordered" evidence="1">
    <location>
        <begin position="173"/>
        <end position="193"/>
    </location>
</feature>
<dbReference type="Proteomes" id="UP001472677">
    <property type="component" value="Unassembled WGS sequence"/>
</dbReference>
<feature type="compositionally biased region" description="Acidic residues" evidence="1">
    <location>
        <begin position="274"/>
        <end position="284"/>
    </location>
</feature>
<evidence type="ECO:0000313" key="2">
    <source>
        <dbReference type="EMBL" id="KAK8521711.1"/>
    </source>
</evidence>
<reference evidence="2 3" key="1">
    <citation type="journal article" date="2024" name="G3 (Bethesda)">
        <title>Genome assembly of Hibiscus sabdariffa L. provides insights into metabolisms of medicinal natural products.</title>
        <authorList>
            <person name="Kim T."/>
        </authorList>
    </citation>
    <scope>NUCLEOTIDE SEQUENCE [LARGE SCALE GENOMIC DNA]</scope>
    <source>
        <strain evidence="2">TK-2024</strain>
        <tissue evidence="2">Old leaves</tissue>
    </source>
</reference>